<keyword evidence="2" id="KW-1185">Reference proteome</keyword>
<dbReference type="Proteomes" id="UP001501166">
    <property type="component" value="Unassembled WGS sequence"/>
</dbReference>
<organism evidence="1 2">
    <name type="scientific">Alkalibacterium iburiense</name>
    <dbReference type="NCBI Taxonomy" id="290589"/>
    <lineage>
        <taxon>Bacteria</taxon>
        <taxon>Bacillati</taxon>
        <taxon>Bacillota</taxon>
        <taxon>Bacilli</taxon>
        <taxon>Lactobacillales</taxon>
        <taxon>Carnobacteriaceae</taxon>
        <taxon>Alkalibacterium</taxon>
    </lineage>
</organism>
<name>A0ABP3HLU9_9LACT</name>
<dbReference type="InterPro" id="IPR016024">
    <property type="entry name" value="ARM-type_fold"/>
</dbReference>
<comment type="caution">
    <text evidence="1">The sequence shown here is derived from an EMBL/GenBank/DDBJ whole genome shotgun (WGS) entry which is preliminary data.</text>
</comment>
<proteinExistence type="predicted"/>
<dbReference type="Pfam" id="PF08713">
    <property type="entry name" value="DNA_alkylation"/>
    <property type="match status" value="1"/>
</dbReference>
<evidence type="ECO:0000313" key="1">
    <source>
        <dbReference type="EMBL" id="GAA0371905.1"/>
    </source>
</evidence>
<reference evidence="2" key="1">
    <citation type="journal article" date="2019" name="Int. J. Syst. Evol. Microbiol.">
        <title>The Global Catalogue of Microorganisms (GCM) 10K type strain sequencing project: providing services to taxonomists for standard genome sequencing and annotation.</title>
        <authorList>
            <consortium name="The Broad Institute Genomics Platform"/>
            <consortium name="The Broad Institute Genome Sequencing Center for Infectious Disease"/>
            <person name="Wu L."/>
            <person name="Ma J."/>
        </authorList>
    </citation>
    <scope>NUCLEOTIDE SEQUENCE [LARGE SCALE GENOMIC DNA]</scope>
    <source>
        <strain evidence="2">JCM 12662</strain>
    </source>
</reference>
<dbReference type="SUPFAM" id="SSF48371">
    <property type="entry name" value="ARM repeat"/>
    <property type="match status" value="1"/>
</dbReference>
<dbReference type="CDD" id="cd07064">
    <property type="entry name" value="AlkD_like_1"/>
    <property type="match status" value="1"/>
</dbReference>
<dbReference type="Gene3D" id="1.20.1660.10">
    <property type="entry name" value="Hypothetical protein (EF3068)"/>
    <property type="match status" value="1"/>
</dbReference>
<dbReference type="PANTHER" id="PTHR34070:SF1">
    <property type="entry name" value="DNA ALKYLATION REPAIR PROTEIN"/>
    <property type="match status" value="1"/>
</dbReference>
<protein>
    <submittedName>
        <fullName evidence="1">DNA alkylation repair protein</fullName>
    </submittedName>
</protein>
<dbReference type="EMBL" id="BAAACW010000165">
    <property type="protein sequence ID" value="GAA0371905.1"/>
    <property type="molecule type" value="Genomic_DNA"/>
</dbReference>
<sequence length="225" mass="27153">MAFNKKELFIHLEKYKEPEKALQIEAYMRNQFEFLGIQAGKRKELTKSFLDNYKKEESVDWGFLSHLFNHTYREFQYIGSDYLNSMQKKLVPEDLPRIKELALTKPWWDTIDSIDKVIGRLALKYPEFNTVLIEWSLEDSIWLRRIAINHQRHRKDLMDKNLLETIISNNLNDTEFFINKAIGWILRDYSKTNPEWVSHFIETHKENMHPLSIREGNKYLNRRKT</sequence>
<evidence type="ECO:0000313" key="2">
    <source>
        <dbReference type="Proteomes" id="UP001501166"/>
    </source>
</evidence>
<dbReference type="PANTHER" id="PTHR34070">
    <property type="entry name" value="ARMADILLO-TYPE FOLD"/>
    <property type="match status" value="1"/>
</dbReference>
<accession>A0ABP3HLU9</accession>
<dbReference type="RefSeq" id="WP_343756970.1">
    <property type="nucleotide sequence ID" value="NZ_BAAACW010000165.1"/>
</dbReference>
<gene>
    <name evidence="1" type="ORF">GCM10008932_24030</name>
</gene>
<dbReference type="InterPro" id="IPR014825">
    <property type="entry name" value="DNA_alkylation"/>
</dbReference>
<dbReference type="Gene3D" id="1.25.40.290">
    <property type="entry name" value="ARM repeat domains"/>
    <property type="match status" value="1"/>
</dbReference>